<organism evidence="3 17">
    <name type="scientific">Lumpy skin disease virus</name>
    <name type="common">LSDV</name>
    <dbReference type="NCBI Taxonomy" id="59509"/>
    <lineage>
        <taxon>Viruses</taxon>
        <taxon>Varidnaviria</taxon>
        <taxon>Bamfordvirae</taxon>
        <taxon>Nucleocytoviricota</taxon>
        <taxon>Pokkesviricetes</taxon>
        <taxon>Chitovirales</taxon>
        <taxon>Poxviridae</taxon>
        <taxon>Chordopoxvirinae</taxon>
        <taxon>Capripoxvirus</taxon>
        <taxon>Capripoxvirus lumpyskinpox</taxon>
    </lineage>
</organism>
<organismHost>
    <name type="scientific">Bos taurus</name>
    <name type="common">Bovine</name>
    <dbReference type="NCBI Taxonomy" id="9913"/>
</organismHost>
<protein>
    <submittedName>
        <fullName evidence="6">LS065</fullName>
    </submittedName>
</protein>
<dbReference type="EMBL" id="MN636839">
    <property type="protein sequence ID" value="QKS68700.1"/>
    <property type="molecule type" value="Genomic_DNA"/>
</dbReference>
<evidence type="ECO:0000313" key="8">
    <source>
        <dbReference type="EMBL" id="QKS68700.1"/>
    </source>
</evidence>
<dbReference type="Pfam" id="PF03338">
    <property type="entry name" value="Pox_J1"/>
    <property type="match status" value="1"/>
</dbReference>
<evidence type="ECO:0000313" key="4">
    <source>
        <dbReference type="EMBL" id="AOO78942.1"/>
    </source>
</evidence>
<dbReference type="EMBL" id="MT992618">
    <property type="protein sequence ID" value="QOQ86186.1"/>
    <property type="molecule type" value="Genomic_DNA"/>
</dbReference>
<dbReference type="Proteomes" id="UP000318810">
    <property type="component" value="Segment"/>
</dbReference>
<gene>
    <name evidence="15" type="primary">LSDV065</name>
    <name evidence="14" type="synonym">63</name>
    <name evidence="13" type="ORF">LSDV-Udmurtiya/2019-064</name>
    <name evidence="1" type="ORF">LW065</name>
</gene>
<dbReference type="EMBL" id="MN636842">
    <property type="protein sequence ID" value="QKS69158.1"/>
    <property type="molecule type" value="Genomic_DNA"/>
</dbReference>
<evidence type="ECO:0000313" key="6">
    <source>
        <dbReference type="EMBL" id="QBF55542.1"/>
    </source>
</evidence>
<evidence type="ECO:0000313" key="20">
    <source>
        <dbReference type="Proteomes" id="UP000509250"/>
    </source>
</evidence>
<reference evidence="19 20" key="7">
    <citation type="journal article" date="2020" name="Transbound. Emerg. Dis.">
        <title>Potential link of single nucleotide polymorphisms (SNPs) to virulence of vaccine-associated field strains of lumpy skin disease virus in South Africa.</title>
        <authorList>
            <person name="van Schalkwyk A."/>
            <person name="Kara P."/>
            <person name="Ebersohn K."/>
            <person name="Mather A."/>
            <person name="Annandale C.H."/>
            <person name="Venter E.H."/>
            <person name="Wallace D.B."/>
        </authorList>
    </citation>
    <scope>NUCLEOTIDE SEQUENCE [LARGE SCALE GENOMIC DNA]</scope>
    <source>
        <strain evidence="8">LSD-103-GP-RSA-1991</strain>
        <strain evidence="12">LSD-148-GP-RSA-1997</strain>
        <strain evidence="10">LSD-220-1-NW-RSA-1993</strain>
        <strain evidence="11">LSD-220-2-NW-RSA-1993</strain>
        <strain evidence="9">LSD-248-NW-RSA-1993</strain>
        <strain evidence="7">LSD-58-LP-RSA-1993</strain>
    </source>
</reference>
<accession>A0A1C9HHS6</accession>
<dbReference type="Proteomes" id="UP000509698">
    <property type="component" value="Segment"/>
</dbReference>
<reference evidence="3" key="2">
    <citation type="submission" date="2016-08" db="EMBL/GenBank/DDBJ databases">
        <title>Complete Genome Sequences of the Neethling-like Lumpy Skin Disease Virus Strains from Three Commercial Live Attenuated Vaccines.</title>
        <authorList>
            <person name="Mathijs E."/>
            <person name="Vandenbussche F."/>
            <person name="Haegeman A."/>
            <person name="King A."/>
            <person name="Van Borm S."/>
            <person name="De Clercq K."/>
        </authorList>
    </citation>
    <scope>NUCLEOTIDE SEQUENCE</scope>
    <source>
        <strain evidence="3">Neethling-Herbivac vaccine</strain>
        <strain evidence="4">Neethling-LSD vaccine-OBP</strain>
        <strain evidence="2">SIS-Lumpyvax vaccine</strain>
    </source>
</reference>
<evidence type="ECO:0000313" key="7">
    <source>
        <dbReference type="EMBL" id="QKS68543.1"/>
    </source>
</evidence>
<evidence type="ECO:0000313" key="3">
    <source>
        <dbReference type="EMBL" id="AOO78784.1"/>
    </source>
</evidence>
<dbReference type="Proteomes" id="UP000509250">
    <property type="component" value="Segment"/>
</dbReference>
<evidence type="ECO:0000313" key="18">
    <source>
        <dbReference type="Proteomes" id="UP000319919"/>
    </source>
</evidence>
<dbReference type="EMBL" id="MN636840">
    <property type="protein sequence ID" value="QKS68844.1"/>
    <property type="molecule type" value="Genomic_DNA"/>
</dbReference>
<dbReference type="EMBL" id="MG972412">
    <property type="protein sequence ID" value="AVR51502.1"/>
    <property type="molecule type" value="Genomic_DNA"/>
</dbReference>
<dbReference type="Proteomes" id="UP000516244">
    <property type="component" value="Segment"/>
</dbReference>
<dbReference type="Proteomes" id="UP000509537">
    <property type="component" value="Segment"/>
</dbReference>
<dbReference type="InterPro" id="IPR005006">
    <property type="entry name" value="Poxvirus_J1"/>
</dbReference>
<evidence type="ECO:0000313" key="19">
    <source>
        <dbReference type="Proteomes" id="UP000509160"/>
    </source>
</evidence>
<dbReference type="EMBL" id="MN636838">
    <property type="protein sequence ID" value="QKS68543.1"/>
    <property type="molecule type" value="Genomic_DNA"/>
</dbReference>
<reference evidence="15" key="9">
    <citation type="submission" date="2020-12" db="EMBL/GenBank/DDBJ databases">
        <authorList>
            <person name="Yuan Y.X."/>
            <person name="Shao J.W."/>
            <person name="Zhang X."/>
            <person name="Wang N.L."/>
            <person name="Liu Q."/>
            <person name="Ma J."/>
        </authorList>
    </citation>
    <scope>NUCLEOTIDE SEQUENCE</scope>
    <source>
        <strain evidence="15">China/GD01/2020</strain>
    </source>
</reference>
<dbReference type="Proteomes" id="UP000319919">
    <property type="component" value="Segment"/>
</dbReference>
<evidence type="ECO:0000313" key="9">
    <source>
        <dbReference type="EMBL" id="QKS68844.1"/>
    </source>
</evidence>
<dbReference type="Proteomes" id="UP000315615">
    <property type="component" value="Segment"/>
</dbReference>
<dbReference type="EMBL" id="MN636843">
    <property type="protein sequence ID" value="QKS69315.1"/>
    <property type="molecule type" value="Genomic_DNA"/>
</dbReference>
<evidence type="ECO:0000313" key="14">
    <source>
        <dbReference type="EMBL" id="QOQ86186.1"/>
    </source>
</evidence>
<evidence type="ECO:0000313" key="1">
    <source>
        <dbReference type="EMBL" id="AAN02790.1"/>
    </source>
</evidence>
<dbReference type="Proteomes" id="UP000156762">
    <property type="component" value="Segment"/>
</dbReference>
<evidence type="ECO:0000313" key="11">
    <source>
        <dbReference type="EMBL" id="QKS69158.1"/>
    </source>
</evidence>
<evidence type="ECO:0000313" key="12">
    <source>
        <dbReference type="EMBL" id="QKS69315.1"/>
    </source>
</evidence>
<dbReference type="EMBL" id="KX764643">
    <property type="protein sequence ID" value="AOO78625.1"/>
    <property type="molecule type" value="Genomic_DNA"/>
</dbReference>
<dbReference type="Proteomes" id="UP000318888">
    <property type="component" value="Segment"/>
</dbReference>
<dbReference type="EMBL" id="AF409138">
    <property type="protein sequence ID" value="AAN02790.1"/>
    <property type="molecule type" value="Genomic_DNA"/>
</dbReference>
<dbReference type="EMBL" id="MK441838">
    <property type="protein sequence ID" value="QBF55542.1"/>
    <property type="molecule type" value="Genomic_DNA"/>
</dbReference>
<proteinExistence type="predicted"/>
<dbReference type="EMBL" id="MW355944">
    <property type="protein sequence ID" value="QWA14518.1"/>
    <property type="molecule type" value="Genomic_DNA"/>
</dbReference>
<dbReference type="Proteomes" id="UP000679706">
    <property type="component" value="Segment"/>
</dbReference>
<dbReference type="Proteomes" id="UP000319782">
    <property type="component" value="Segment"/>
</dbReference>
<dbReference type="Proteomes" id="UP000593826">
    <property type="component" value="Segment"/>
</dbReference>
<evidence type="ECO:0000313" key="17">
    <source>
        <dbReference type="Proteomes" id="UP000319782"/>
    </source>
</evidence>
<reference evidence="13 21" key="6">
    <citation type="journal article" date="2020" name="Arch. Virol.">
        <title>Full-length genome characterization of a novel recombinant vaccine-like lumpy skin disease virus strain detected during the climatic winter in Russia, 2019.</title>
        <authorList>
            <person name="Sprygin A."/>
            <person name="Van Schalkwyk A."/>
            <person name="Shumilova I."/>
            <person name="Nesterov A."/>
            <person name="Kononova S."/>
            <person name="Prutnikov P."/>
            <person name="Byadovskaya O."/>
            <person name="Kononov A."/>
        </authorList>
    </citation>
    <scope>NUCLEOTIDE SEQUENCE [LARGE SCALE GENOMIC DNA]</scope>
    <source>
        <strain evidence="13">LSDV/Russia/Udmurtiya/2019</strain>
    </source>
</reference>
<reference evidence="6 18" key="5">
    <citation type="submission" date="2019-01" db="EMBL/GenBank/DDBJ databases">
        <title>The Complete Genome Sequence of the Lumpy Skin Disease Virus Vaccine, Herbivac LS, Reveals a Mutation in the Superoxide Dismutase Gene Homolog.</title>
        <authorList>
            <person name="Douglass N."/>
            <person name="Van der Walt A."/>
            <person name="Omar R."/>
            <person name="Williamson A.-L."/>
        </authorList>
    </citation>
    <scope>NUCLEOTIDE SEQUENCE [LARGE SCALE GENOMIC DNA]</scope>
    <source>
        <strain evidence="6 18">Herbivac LS</strain>
    </source>
</reference>
<dbReference type="EMBL" id="MT134042">
    <property type="protein sequence ID" value="QNN94376.1"/>
    <property type="molecule type" value="Genomic_DNA"/>
</dbReference>
<reference evidence="1 16" key="1">
    <citation type="journal article" date="2003" name="Arch. Virol.">
        <title>Comparative sequence analysis of the South African vaccine strain and two virulent field isolates of Lumpy skin disease virus.</title>
        <authorList>
            <person name="Kara P.D."/>
            <person name="Afonso C.L."/>
            <person name="Wallace D.B."/>
            <person name="Kutish G.F."/>
            <person name="Abolnik C."/>
            <person name="Lu Z."/>
            <person name="Vreede F.T."/>
            <person name="Taljaard L.C.F."/>
            <person name="Zsak A."/>
            <person name="Viljoen G.J."/>
            <person name="Rock D.L."/>
        </authorList>
    </citation>
    <scope>NUCLEOTIDE SEQUENCE [LARGE SCALE GENOMIC DNA]</scope>
    <source>
        <strain evidence="1">Neethling vaccine LW 1959</strain>
    </source>
</reference>
<dbReference type="EMBL" id="KX764644">
    <property type="protein sequence ID" value="AOO78784.1"/>
    <property type="molecule type" value="Genomic_DNA"/>
</dbReference>
<name>A0A1C9HHS6_LSDV</name>
<evidence type="ECO:0000313" key="13">
    <source>
        <dbReference type="EMBL" id="QNN94376.1"/>
    </source>
</evidence>
<dbReference type="Proteomes" id="UP000509774">
    <property type="component" value="Segment"/>
</dbReference>
<reference evidence="17" key="3">
    <citation type="submission" date="2016-08" db="EMBL/GenBank/DDBJ databases">
        <title>Complete Genome Sequences of the Neethling-like Lumpy Skin Disease Virus Strains from Three Commercial Live Attenuated Vaccines.</title>
        <authorList>
            <person name="Mathijs E."/>
            <person name="Vandenbussche F."/>
            <person name="Haegeman A."/>
            <person name="Potgieter C."/>
            <person name="Maartens L."/>
            <person name="Van Borm S."/>
            <person name="De Clercq K."/>
        </authorList>
    </citation>
    <scope>NUCLEOTIDE SEQUENCE [LARGE SCALE GENOMIC DNA]</scope>
    <source>
        <strain evidence="17">Neethling-Herbivac vaccine</strain>
    </source>
</reference>
<dbReference type="Proteomes" id="UP000509160">
    <property type="component" value="Segment"/>
</dbReference>
<dbReference type="Proteomes" id="UP000509476">
    <property type="component" value="Segment"/>
</dbReference>
<evidence type="ECO:0000313" key="5">
    <source>
        <dbReference type="EMBL" id="AVR51502.1"/>
    </source>
</evidence>
<sequence>MDHSKYLLTIFLENDDSFFKYLSEQDDETAMSDIETIVTYLNFLLSLLIRSKDKLESIGYYYEPLSEECKTLVDFSNMKNFRILFNKIPINILNKQITVNKGYLSDFVTTLMRLKKELFLESPEPITYIDPRKDPTFLNILSILHENN</sequence>
<evidence type="ECO:0000313" key="2">
    <source>
        <dbReference type="EMBL" id="AOO78625.1"/>
    </source>
</evidence>
<accession>Q8JTU2</accession>
<evidence type="ECO:0000313" key="21">
    <source>
        <dbReference type="Proteomes" id="UP000516244"/>
    </source>
</evidence>
<reference evidence="14" key="8">
    <citation type="submission" date="2020-09" db="EMBL/GenBank/DDBJ databases">
        <authorList>
            <person name="Amirgazin A."/>
            <person name="Ragatova A."/>
        </authorList>
    </citation>
    <scope>NUCLEOTIDE SEQUENCE [LARGE SCALE GENOMIC DNA]</scope>
    <source>
        <strain evidence="14">KZ-Kostanay-2018</strain>
    </source>
</reference>
<evidence type="ECO:0000313" key="10">
    <source>
        <dbReference type="EMBL" id="QKS69001.1"/>
    </source>
</evidence>
<reference evidence="5" key="4">
    <citation type="submission" date="2018-02" db="EMBL/GenBank/DDBJ databases">
        <title>Lumpy skin disease vaccine virus from skin biopsies.</title>
        <authorList>
            <person name="Lojkic I."/>
            <person name="Simic I."/>
            <person name="Kresic N."/>
            <person name="Bedekovic T."/>
        </authorList>
    </citation>
    <scope>NUCLEOTIDE SEQUENCE [LARGE SCALE GENOMIC DNA]</scope>
    <source>
        <strain evidence="5">Cro2016</strain>
    </source>
</reference>
<evidence type="ECO:0000313" key="16">
    <source>
        <dbReference type="Proteomes" id="UP000156762"/>
    </source>
</evidence>
<evidence type="ECO:0000313" key="15">
    <source>
        <dbReference type="EMBL" id="QWA14518.1"/>
    </source>
</evidence>
<dbReference type="EMBL" id="KX764645">
    <property type="protein sequence ID" value="AOO78942.1"/>
    <property type="molecule type" value="Genomic_DNA"/>
</dbReference>
<dbReference type="EMBL" id="MN636841">
    <property type="protein sequence ID" value="QKS69001.1"/>
    <property type="molecule type" value="Genomic_DNA"/>
</dbReference>